<dbReference type="AlphaFoldDB" id="A0A7F8K4H1"/>
<keyword evidence="1" id="KW-1185">Reference proteome</keyword>
<accession>A0A7F8K4H1</accession>
<dbReference type="Proteomes" id="UP000248483">
    <property type="component" value="Unplaced"/>
</dbReference>
<gene>
    <name evidence="2" type="primary">LOC111177462</name>
</gene>
<proteinExistence type="predicted"/>
<dbReference type="GeneID" id="111177462"/>
<reference evidence="2" key="1">
    <citation type="submission" date="2025-08" db="UniProtKB">
        <authorList>
            <consortium name="RefSeq"/>
        </authorList>
    </citation>
    <scope>IDENTIFICATION</scope>
    <source>
        <tissue evidence="2">Blood</tissue>
    </source>
</reference>
<sequence>MVAAVNSVAFQWDDKHHYSTFFIGCCDRRNFEKYGFYPHSKSRSRLYCFVRWLFFPSHCRSPRRFFSDIHRRSLVKILEVSVTKLRGTSYDCVYPKCLTLSVV</sequence>
<organism evidence="1 2">
    <name type="scientific">Delphinapterus leucas</name>
    <name type="common">Beluga whale</name>
    <dbReference type="NCBI Taxonomy" id="9749"/>
    <lineage>
        <taxon>Eukaryota</taxon>
        <taxon>Metazoa</taxon>
        <taxon>Chordata</taxon>
        <taxon>Craniata</taxon>
        <taxon>Vertebrata</taxon>
        <taxon>Euteleostomi</taxon>
        <taxon>Mammalia</taxon>
        <taxon>Eutheria</taxon>
        <taxon>Laurasiatheria</taxon>
        <taxon>Artiodactyla</taxon>
        <taxon>Whippomorpha</taxon>
        <taxon>Cetacea</taxon>
        <taxon>Odontoceti</taxon>
        <taxon>Monodontidae</taxon>
        <taxon>Delphinapterus</taxon>
    </lineage>
</organism>
<evidence type="ECO:0000313" key="1">
    <source>
        <dbReference type="Proteomes" id="UP000248483"/>
    </source>
</evidence>
<protein>
    <submittedName>
        <fullName evidence="2">Uncharacterized protein LOC111177462 isoform X4</fullName>
    </submittedName>
</protein>
<name>A0A7F8K4H1_DELLE</name>
<dbReference type="RefSeq" id="XP_030617601.1">
    <property type="nucleotide sequence ID" value="XM_030761741.1"/>
</dbReference>
<evidence type="ECO:0000313" key="2">
    <source>
        <dbReference type="RefSeq" id="XP_030617601.1"/>
    </source>
</evidence>